<evidence type="ECO:0000313" key="2">
    <source>
        <dbReference type="EMBL" id="MDF1587216.1"/>
    </source>
</evidence>
<feature type="chain" id="PRO_5042886055" description="DUF945 domain-containing protein" evidence="1">
    <location>
        <begin position="30"/>
        <end position="503"/>
    </location>
</feature>
<dbReference type="AlphaFoldDB" id="A0AAP4D7F3"/>
<reference evidence="2 3" key="1">
    <citation type="submission" date="2023-03" db="EMBL/GenBank/DDBJ databases">
        <title>YIM 152171 draft genome.</title>
        <authorList>
            <person name="Yang Z."/>
        </authorList>
    </citation>
    <scope>NUCLEOTIDE SEQUENCE [LARGE SCALE GENOMIC DNA]</scope>
    <source>
        <strain evidence="2 3">YIM 152171</strain>
    </source>
</reference>
<dbReference type="Proteomes" id="UP001301140">
    <property type="component" value="Unassembled WGS sequence"/>
</dbReference>
<feature type="signal peptide" evidence="1">
    <location>
        <begin position="1"/>
        <end position="29"/>
    </location>
</feature>
<proteinExistence type="predicted"/>
<name>A0AAP4D7F3_9PROT</name>
<evidence type="ECO:0000256" key="1">
    <source>
        <dbReference type="SAM" id="SignalP"/>
    </source>
</evidence>
<dbReference type="RefSeq" id="WP_327789635.1">
    <property type="nucleotide sequence ID" value="NZ_JARGEQ010000126.1"/>
</dbReference>
<evidence type="ECO:0008006" key="4">
    <source>
        <dbReference type="Google" id="ProtNLM"/>
    </source>
</evidence>
<sequence>MMRTETSRAPRLLALVTAGLLLGAAPVHADPATAERLREAAEADIAALAEIHGEGFEVSGKVTVEEDPEVEGAYVGTAPALTWPVHENVTLTIPAYETRIRDLGDGLFEVRWDSPVFAFRGHGEAAGQDLALSCTSQDNSARYDISRRTFLRHEQRCEGAVLAKAEGGPLLTIARLMTASEQKPEGDELVAIDQRMSLEGLELSGEGRGMVRIGRLEAVGRATGLKTGFMADWQKQAAMMRNVATAGEWGELPAEGRAEIRDGVLAILSRDMLAGGSFAVTLHDLAATGPGQPGGSVDRLGFGMRGGAGEEPRGVVLDYEMAGIRTADDVLGDIKVSLALRDVPSEALIESIGELMMIEPGPGAEAGAAAIGQGLLQQVVAAGTAFELRDLRLARPGASLAGQGRVRGAADAALGAVMQASLSLEGIEALEAEFGGSEDARGIFAVLRAFGQPAGGGGLDYVFALDEAGQLTVNQRDLLPIIGLLMQDSSEPPQGPQRRAATR</sequence>
<keyword evidence="1" id="KW-0732">Signal</keyword>
<organism evidence="2 3">
    <name type="scientific">Marinimicrococcus flavescens</name>
    <dbReference type="NCBI Taxonomy" id="3031815"/>
    <lineage>
        <taxon>Bacteria</taxon>
        <taxon>Pseudomonadati</taxon>
        <taxon>Pseudomonadota</taxon>
        <taxon>Alphaproteobacteria</taxon>
        <taxon>Geminicoccales</taxon>
        <taxon>Geminicoccaceae</taxon>
        <taxon>Marinimicrococcus</taxon>
    </lineage>
</organism>
<dbReference type="EMBL" id="JARGEQ010000126">
    <property type="protein sequence ID" value="MDF1587216.1"/>
    <property type="molecule type" value="Genomic_DNA"/>
</dbReference>
<comment type="caution">
    <text evidence="2">The sequence shown here is derived from an EMBL/GenBank/DDBJ whole genome shotgun (WGS) entry which is preliminary data.</text>
</comment>
<keyword evidence="3" id="KW-1185">Reference proteome</keyword>
<evidence type="ECO:0000313" key="3">
    <source>
        <dbReference type="Proteomes" id="UP001301140"/>
    </source>
</evidence>
<protein>
    <recommendedName>
        <fullName evidence="4">DUF945 domain-containing protein</fullName>
    </recommendedName>
</protein>
<gene>
    <name evidence="2" type="ORF">PZ740_12585</name>
</gene>
<accession>A0AAP4D7F3</accession>